<evidence type="ECO:0000256" key="1">
    <source>
        <dbReference type="SAM" id="Phobius"/>
    </source>
</evidence>
<feature type="transmembrane region" description="Helical" evidence="1">
    <location>
        <begin position="98"/>
        <end position="119"/>
    </location>
</feature>
<feature type="transmembrane region" description="Helical" evidence="1">
    <location>
        <begin position="60"/>
        <end position="86"/>
    </location>
</feature>
<dbReference type="Proteomes" id="UP000003178">
    <property type="component" value="Unassembled WGS sequence"/>
</dbReference>
<reference evidence="2 3" key="1">
    <citation type="submission" date="2008-09" db="EMBL/GenBank/DDBJ databases">
        <authorList>
            <person name="Fulton L."/>
            <person name="Clifton S."/>
            <person name="Fulton B."/>
            <person name="Xu J."/>
            <person name="Minx P."/>
            <person name="Pepin K.H."/>
            <person name="Johnson M."/>
            <person name="Thiruvilangam P."/>
            <person name="Bhonagiri V."/>
            <person name="Nash W.E."/>
            <person name="Mardis E.R."/>
            <person name="Wilson R.K."/>
        </authorList>
    </citation>
    <scope>NUCLEOTIDE SEQUENCE [LARGE SCALE GENOMIC DNA]</scope>
    <source>
        <strain evidence="2 3">DSM 13275</strain>
    </source>
</reference>
<keyword evidence="1" id="KW-0812">Transmembrane</keyword>
<keyword evidence="3" id="KW-1185">Reference proteome</keyword>
<gene>
    <name evidence="2" type="ORF">CLOHIR_02162</name>
</gene>
<feature type="transmembrane region" description="Helical" evidence="1">
    <location>
        <begin position="125"/>
        <end position="143"/>
    </location>
</feature>
<dbReference type="RefSeq" id="WP_006441000.1">
    <property type="nucleotide sequence ID" value="NZ_DS995361.1"/>
</dbReference>
<comment type="caution">
    <text evidence="2">The sequence shown here is derived from an EMBL/GenBank/DDBJ whole genome shotgun (WGS) entry which is preliminary data.</text>
</comment>
<organism evidence="2 3">
    <name type="scientific">Peptacetobacter hiranonis (strain DSM 13275 / JCM 10541 / KCTC 15199 / TO-931)</name>
    <name type="common">Clostridium hiranonis</name>
    <dbReference type="NCBI Taxonomy" id="500633"/>
    <lineage>
        <taxon>Bacteria</taxon>
        <taxon>Bacillati</taxon>
        <taxon>Bacillota</taxon>
        <taxon>Clostridia</taxon>
        <taxon>Peptostreptococcales</taxon>
        <taxon>Peptostreptococcaceae</taxon>
        <taxon>Peptacetobacter</taxon>
    </lineage>
</organism>
<name>B6G200_PEPHT</name>
<keyword evidence="1" id="KW-1133">Transmembrane helix</keyword>
<dbReference type="AlphaFoldDB" id="B6G200"/>
<protein>
    <submittedName>
        <fullName evidence="2">Uncharacterized protein</fullName>
    </submittedName>
</protein>
<reference evidence="2 3" key="2">
    <citation type="submission" date="2008-10" db="EMBL/GenBank/DDBJ databases">
        <title>Draft genome sequence of Clostridium hiranonis (DSM 13275).</title>
        <authorList>
            <person name="Sudarsanam P."/>
            <person name="Ley R."/>
            <person name="Guruge J."/>
            <person name="Turnbaugh P.J."/>
            <person name="Mahowald M."/>
            <person name="Liep D."/>
            <person name="Gordon J."/>
        </authorList>
    </citation>
    <scope>NUCLEOTIDE SEQUENCE [LARGE SCALE GENOMIC DNA]</scope>
    <source>
        <strain evidence="2 3">DSM 13275</strain>
    </source>
</reference>
<dbReference type="EMBL" id="ABWP01000085">
    <property type="protein sequence ID" value="EEA84207.1"/>
    <property type="molecule type" value="Genomic_DNA"/>
</dbReference>
<sequence length="150" mass="16795">MKFITKDINKPKSNIPDEKIGEVRTLALFSTIILLLFFSDLAYGGFVLEVFLTADAMSFFAYPIIAVIILGLIFLTCFSSILRFIFMELEINFTFISSDAFSALLVLFLAINVVLDIALGKEVNSFFFILVGSLVVAAVIRIFKNMKLNK</sequence>
<accession>B6G200</accession>
<keyword evidence="1" id="KW-0472">Membrane</keyword>
<feature type="transmembrane region" description="Helical" evidence="1">
    <location>
        <begin position="26"/>
        <end position="48"/>
    </location>
</feature>
<evidence type="ECO:0000313" key="2">
    <source>
        <dbReference type="EMBL" id="EEA84207.1"/>
    </source>
</evidence>
<dbReference type="STRING" id="500633.CLOHIR_02162"/>
<evidence type="ECO:0000313" key="3">
    <source>
        <dbReference type="Proteomes" id="UP000003178"/>
    </source>
</evidence>
<dbReference type="HOGENOM" id="CLU_1737363_0_0_9"/>
<proteinExistence type="predicted"/>